<dbReference type="GO" id="GO:0004674">
    <property type="term" value="F:protein serine/threonine kinase activity"/>
    <property type="evidence" value="ECO:0007669"/>
    <property type="project" value="UniProtKB-EC"/>
</dbReference>
<feature type="non-terminal residue" evidence="11">
    <location>
        <position position="1"/>
    </location>
</feature>
<evidence type="ECO:0000256" key="6">
    <source>
        <dbReference type="ARBA" id="ARBA00022741"/>
    </source>
</evidence>
<dbReference type="PROSITE" id="PS51808">
    <property type="entry name" value="CHCH"/>
    <property type="match status" value="1"/>
</dbReference>
<dbReference type="InterPro" id="IPR009069">
    <property type="entry name" value="Cys_alpha_HP_mot_SF"/>
</dbReference>
<dbReference type="SUPFAM" id="SSF47072">
    <property type="entry name" value="Cysteine alpha-hairpin motif"/>
    <property type="match status" value="1"/>
</dbReference>
<dbReference type="GO" id="GO:0005524">
    <property type="term" value="F:ATP binding"/>
    <property type="evidence" value="ECO:0007669"/>
    <property type="project" value="UniProtKB-UniRule"/>
</dbReference>
<keyword evidence="12" id="KW-1185">Reference proteome</keyword>
<name>A0A177B0Q7_9BILA</name>
<evidence type="ECO:0000313" key="11">
    <source>
        <dbReference type="EMBL" id="OAF67835.1"/>
    </source>
</evidence>
<dbReference type="InterPro" id="IPR027179">
    <property type="entry name" value="CMC4"/>
</dbReference>
<dbReference type="InterPro" id="IPR008271">
    <property type="entry name" value="Ser/Thr_kinase_AS"/>
</dbReference>
<dbReference type="InterPro" id="IPR000719">
    <property type="entry name" value="Prot_kinase_dom"/>
</dbReference>
<dbReference type="SMART" id="SM00220">
    <property type="entry name" value="S_TKc"/>
    <property type="match status" value="1"/>
</dbReference>
<evidence type="ECO:0000256" key="8">
    <source>
        <dbReference type="ARBA" id="ARBA00022842"/>
    </source>
</evidence>
<dbReference type="InterPro" id="IPR051931">
    <property type="entry name" value="PAK3-like"/>
</dbReference>
<dbReference type="Pfam" id="PF00069">
    <property type="entry name" value="Pkinase"/>
    <property type="match status" value="1"/>
</dbReference>
<proteinExistence type="inferred from homology"/>
<dbReference type="Gene3D" id="1.10.287.1130">
    <property type="entry name" value="CytochromE C oxidase copper chaperone"/>
    <property type="match status" value="1"/>
</dbReference>
<keyword evidence="6 9" id="KW-0547">Nucleotide-binding</keyword>
<dbReference type="AlphaFoldDB" id="A0A177B0Q7"/>
<evidence type="ECO:0000259" key="10">
    <source>
        <dbReference type="PROSITE" id="PS50011"/>
    </source>
</evidence>
<dbReference type="Pfam" id="PF08991">
    <property type="entry name" value="CMC4"/>
    <property type="match status" value="1"/>
</dbReference>
<comment type="cofactor">
    <cofactor evidence="1">
        <name>Mg(2+)</name>
        <dbReference type="ChEBI" id="CHEBI:18420"/>
    </cofactor>
</comment>
<dbReference type="EMBL" id="LWCA01000564">
    <property type="protein sequence ID" value="OAF67835.1"/>
    <property type="molecule type" value="Genomic_DNA"/>
</dbReference>
<comment type="caution">
    <text evidence="11">The sequence shown here is derived from an EMBL/GenBank/DDBJ whole genome shotgun (WGS) entry which is preliminary data.</text>
</comment>
<dbReference type="Gene3D" id="1.10.510.10">
    <property type="entry name" value="Transferase(Phosphotransferase) domain 1"/>
    <property type="match status" value="1"/>
</dbReference>
<feature type="domain" description="Protein kinase" evidence="10">
    <location>
        <begin position="317"/>
        <end position="566"/>
    </location>
</feature>
<organism evidence="11 12">
    <name type="scientific">Intoshia linei</name>
    <dbReference type="NCBI Taxonomy" id="1819745"/>
    <lineage>
        <taxon>Eukaryota</taxon>
        <taxon>Metazoa</taxon>
        <taxon>Spiralia</taxon>
        <taxon>Lophotrochozoa</taxon>
        <taxon>Mesozoa</taxon>
        <taxon>Orthonectida</taxon>
        <taxon>Rhopaluridae</taxon>
        <taxon>Intoshia</taxon>
    </lineage>
</organism>
<comment type="similarity">
    <text evidence="2">Belongs to the protein kinase superfamily. STE Ser/Thr protein kinase family. STE20 subfamily.</text>
</comment>
<evidence type="ECO:0000313" key="12">
    <source>
        <dbReference type="Proteomes" id="UP000078046"/>
    </source>
</evidence>
<keyword evidence="7 9" id="KW-0067">ATP-binding</keyword>
<keyword evidence="8" id="KW-0460">Magnesium</keyword>
<keyword evidence="5" id="KW-0479">Metal-binding</keyword>
<evidence type="ECO:0000256" key="4">
    <source>
        <dbReference type="ARBA" id="ARBA00022679"/>
    </source>
</evidence>
<evidence type="ECO:0000256" key="9">
    <source>
        <dbReference type="PROSITE-ProRule" id="PRU10141"/>
    </source>
</evidence>
<evidence type="ECO:0000256" key="3">
    <source>
        <dbReference type="ARBA" id="ARBA00012513"/>
    </source>
</evidence>
<evidence type="ECO:0000256" key="5">
    <source>
        <dbReference type="ARBA" id="ARBA00022723"/>
    </source>
</evidence>
<dbReference type="InterPro" id="IPR017441">
    <property type="entry name" value="Protein_kinase_ATP_BS"/>
</dbReference>
<protein>
    <recommendedName>
        <fullName evidence="3">non-specific serine/threonine protein kinase</fullName>
        <ecNumber evidence="3">2.7.11.1</ecNumber>
    </recommendedName>
</protein>
<dbReference type="OrthoDB" id="2914378at2759"/>
<dbReference type="InterPro" id="IPR011009">
    <property type="entry name" value="Kinase-like_dom_sf"/>
</dbReference>
<dbReference type="SUPFAM" id="SSF56112">
    <property type="entry name" value="Protein kinase-like (PK-like)"/>
    <property type="match status" value="1"/>
</dbReference>
<dbReference type="PROSITE" id="PS50011">
    <property type="entry name" value="PROTEIN_KINASE_DOM"/>
    <property type="match status" value="1"/>
</dbReference>
<dbReference type="PROSITE" id="PS00108">
    <property type="entry name" value="PROTEIN_KINASE_ST"/>
    <property type="match status" value="1"/>
</dbReference>
<evidence type="ECO:0000256" key="2">
    <source>
        <dbReference type="ARBA" id="ARBA00008874"/>
    </source>
</evidence>
<keyword evidence="11" id="KW-0418">Kinase</keyword>
<feature type="binding site" evidence="9">
    <location>
        <position position="346"/>
    </location>
    <ligand>
        <name>ATP</name>
        <dbReference type="ChEBI" id="CHEBI:30616"/>
    </ligand>
</feature>
<dbReference type="Proteomes" id="UP000078046">
    <property type="component" value="Unassembled WGS sequence"/>
</dbReference>
<accession>A0A177B0Q7</accession>
<dbReference type="PROSITE" id="PS00107">
    <property type="entry name" value="PROTEIN_KINASE_ATP"/>
    <property type="match status" value="1"/>
</dbReference>
<dbReference type="GO" id="GO:0046872">
    <property type="term" value="F:metal ion binding"/>
    <property type="evidence" value="ECO:0007669"/>
    <property type="project" value="UniProtKB-KW"/>
</dbReference>
<dbReference type="FunFam" id="1.10.510.10:FF:000768">
    <property type="entry name" value="Non-specific serine/threonine protein kinase"/>
    <property type="match status" value="1"/>
</dbReference>
<evidence type="ECO:0000256" key="7">
    <source>
        <dbReference type="ARBA" id="ARBA00022840"/>
    </source>
</evidence>
<dbReference type="PANTHER" id="PTHR45832">
    <property type="entry name" value="SERINE/THREONINE-PROTEIN KINASE SAMKA-RELATED-RELATED"/>
    <property type="match status" value="1"/>
</dbReference>
<keyword evidence="4" id="KW-0808">Transferase</keyword>
<reference evidence="11 12" key="1">
    <citation type="submission" date="2016-04" db="EMBL/GenBank/DDBJ databases">
        <title>The genome of Intoshia linei affirms orthonectids as highly simplified spiralians.</title>
        <authorList>
            <person name="Mikhailov K.V."/>
            <person name="Slusarev G.S."/>
            <person name="Nikitin M.A."/>
            <person name="Logacheva M.D."/>
            <person name="Penin A."/>
            <person name="Aleoshin V."/>
            <person name="Panchin Y.V."/>
        </authorList>
    </citation>
    <scope>NUCLEOTIDE SEQUENCE [LARGE SCALE GENOMIC DNA]</scope>
    <source>
        <strain evidence="11">Intl2013</strain>
        <tissue evidence="11">Whole animal</tissue>
    </source>
</reference>
<dbReference type="Gene3D" id="3.30.200.20">
    <property type="entry name" value="Phosphorylase Kinase, domain 1"/>
    <property type="match status" value="1"/>
</dbReference>
<dbReference type="PANTHER" id="PTHR45832:SF22">
    <property type="entry name" value="SERINE_THREONINE-PROTEIN KINASE SAMKA-RELATED"/>
    <property type="match status" value="1"/>
</dbReference>
<sequence length="647" mass="73719">LQKSVIHSRKAPCKRKEMRIDQINLQIIHAETIKLVGALNSIYIFSYIPFTGIAVEDSIADSEVPGSNPEKILIQVDNNLNKYLTCTFTCDSTGFEMDEKSKDYINRRKQSSEAPSPPTRLASFFYKKQISNYSRPLPDVPKNSKKKKLFSNKMDEGIKSEATMSSDKLSLSSKPVEIMASYENIMATSHITHEEQQENPQTVFDILKFYGIQKCQNEIGSTKFILTENYHEITRDSILSDKSRYSVDLDSSIESMRNIQLCNDDKFPKEVPGLNKLKQVISERINSSHQNSEVMDYETMIKTIDKMVNPMNANDIYQQKEIVGQGASGLVYTASDASGNVVAIKKMILSKQSKRHLIINEINLLKNLQHPNIVNFVDSFRVQDELLIAMEYLSGGTLTTIVSTLVMAEPIIATITQEILNGLNFLHESRIIHRDIKSDNVLLDQSGKVKITDFGFCATLNQNNLFRSTLIGTPYWMAPEFITMSHYGSKIDIWSMGILMIEMVDSVPPYINENPIRALFLIASNGTPKPTTKDISPSLKNFINSCLSVDQFERPSAKKLLNYDFIKKAISTNNLAYRNYTIFMDNDKKKVSKCKKYTCMLQKCLKENQYQEKECIQIIDQFIECCRKHDQTSEICRPMLNLPQNKN</sequence>
<dbReference type="EC" id="2.7.11.1" evidence="3"/>
<gene>
    <name evidence="11" type="ORF">A3Q56_04434</name>
</gene>
<evidence type="ECO:0000256" key="1">
    <source>
        <dbReference type="ARBA" id="ARBA00001946"/>
    </source>
</evidence>